<evidence type="ECO:0000256" key="1">
    <source>
        <dbReference type="SAM" id="SignalP"/>
    </source>
</evidence>
<accession>A0ABW3M888</accession>
<evidence type="ECO:0000313" key="3">
    <source>
        <dbReference type="Proteomes" id="UP001597045"/>
    </source>
</evidence>
<dbReference type="EMBL" id="JBHTIS010000532">
    <property type="protein sequence ID" value="MFD1046132.1"/>
    <property type="molecule type" value="Genomic_DNA"/>
</dbReference>
<sequence length="135" mass="14553">MHIGKKLAATVALVGTVFVGGVVAAGPAGASSSDMGLGLSTGHNVGAYADYNRINNADKVAPDLIYNANRNLTDGVEVDCWSDRGATLDRGNRWYHTKTEYYNHLGYSLHVYAWTYAPYVDGEAGIRAGLQYCNY</sequence>
<evidence type="ECO:0000313" key="2">
    <source>
        <dbReference type="EMBL" id="MFD1046132.1"/>
    </source>
</evidence>
<dbReference type="Proteomes" id="UP001597045">
    <property type="component" value="Unassembled WGS sequence"/>
</dbReference>
<reference evidence="3" key="1">
    <citation type="journal article" date="2019" name="Int. J. Syst. Evol. Microbiol.">
        <title>The Global Catalogue of Microorganisms (GCM) 10K type strain sequencing project: providing services to taxonomists for standard genome sequencing and annotation.</title>
        <authorList>
            <consortium name="The Broad Institute Genomics Platform"/>
            <consortium name="The Broad Institute Genome Sequencing Center for Infectious Disease"/>
            <person name="Wu L."/>
            <person name="Ma J."/>
        </authorList>
    </citation>
    <scope>NUCLEOTIDE SEQUENCE [LARGE SCALE GENOMIC DNA]</scope>
    <source>
        <strain evidence="3">JCM 31486</strain>
    </source>
</reference>
<keyword evidence="1" id="KW-0732">Signal</keyword>
<gene>
    <name evidence="2" type="ORF">ACFQ1S_11440</name>
</gene>
<feature type="signal peptide" evidence="1">
    <location>
        <begin position="1"/>
        <end position="24"/>
    </location>
</feature>
<keyword evidence="3" id="KW-1185">Reference proteome</keyword>
<proteinExistence type="predicted"/>
<protein>
    <submittedName>
        <fullName evidence="2">Uncharacterized protein</fullName>
    </submittedName>
</protein>
<organism evidence="2 3">
    <name type="scientific">Kibdelosporangium lantanae</name>
    <dbReference type="NCBI Taxonomy" id="1497396"/>
    <lineage>
        <taxon>Bacteria</taxon>
        <taxon>Bacillati</taxon>
        <taxon>Actinomycetota</taxon>
        <taxon>Actinomycetes</taxon>
        <taxon>Pseudonocardiales</taxon>
        <taxon>Pseudonocardiaceae</taxon>
        <taxon>Kibdelosporangium</taxon>
    </lineage>
</organism>
<comment type="caution">
    <text evidence="2">The sequence shown here is derived from an EMBL/GenBank/DDBJ whole genome shotgun (WGS) entry which is preliminary data.</text>
</comment>
<feature type="chain" id="PRO_5046047109" evidence="1">
    <location>
        <begin position="25"/>
        <end position="135"/>
    </location>
</feature>
<name>A0ABW3M888_9PSEU</name>